<accession>R0JK52</accession>
<evidence type="ECO:0000313" key="2">
    <source>
        <dbReference type="Proteomes" id="UP000296049"/>
    </source>
</evidence>
<protein>
    <submittedName>
        <fullName evidence="1">Uncharacterized protein</fullName>
    </submittedName>
</protein>
<sequence length="286" mass="31675">MSEGAVALKAARGHINLMSALTNCAFTWSTPQMPCNQESVIVPSQHLLYGIEECMLCSAMAQYENGSKNKIPCCPSTGRFRGGQILTFLHSSSKNNNNKNVNQAGVVKEVSLAAVSLFKGNVCGKSVAFQGDLWSEPSSRRWLCKEQHSCRQAVRTDVLFWGTGQPAASSLPKADAELLMMLAQKGCCAAKSGFHTFNVQLRRNDHMQKLNLKEKSKGYTHELQVSAGVEGWWGEPGSPWEMPDALLRSAVWAQLPREAENEEKTIQEEFWQKRLQNNVSRLGNSL</sequence>
<evidence type="ECO:0000313" key="1">
    <source>
        <dbReference type="EMBL" id="EOA97675.1"/>
    </source>
</evidence>
<name>R0JK52_ANAPL</name>
<organism evidence="1 2">
    <name type="scientific">Anas platyrhynchos</name>
    <name type="common">Mallard</name>
    <name type="synonym">Anas boschas</name>
    <dbReference type="NCBI Taxonomy" id="8839"/>
    <lineage>
        <taxon>Eukaryota</taxon>
        <taxon>Metazoa</taxon>
        <taxon>Chordata</taxon>
        <taxon>Craniata</taxon>
        <taxon>Vertebrata</taxon>
        <taxon>Euteleostomi</taxon>
        <taxon>Archelosauria</taxon>
        <taxon>Archosauria</taxon>
        <taxon>Dinosauria</taxon>
        <taxon>Saurischia</taxon>
        <taxon>Theropoda</taxon>
        <taxon>Coelurosauria</taxon>
        <taxon>Aves</taxon>
        <taxon>Neognathae</taxon>
        <taxon>Galloanserae</taxon>
        <taxon>Anseriformes</taxon>
        <taxon>Anatidae</taxon>
        <taxon>Anatinae</taxon>
        <taxon>Anas</taxon>
    </lineage>
</organism>
<dbReference type="AlphaFoldDB" id="R0JK52"/>
<gene>
    <name evidence="1" type="ORF">Anapl_17063</name>
</gene>
<proteinExistence type="predicted"/>
<keyword evidence="2" id="KW-1185">Reference proteome</keyword>
<dbReference type="EMBL" id="KB743632">
    <property type="protein sequence ID" value="EOA97675.1"/>
    <property type="molecule type" value="Genomic_DNA"/>
</dbReference>
<dbReference type="Proteomes" id="UP000296049">
    <property type="component" value="Unassembled WGS sequence"/>
</dbReference>
<reference evidence="2" key="1">
    <citation type="journal article" date="2013" name="Nat. Genet.">
        <title>The duck genome and transcriptome provide insight into an avian influenza virus reservoir species.</title>
        <authorList>
            <person name="Huang Y."/>
            <person name="Li Y."/>
            <person name="Burt D.W."/>
            <person name="Chen H."/>
            <person name="Zhang Y."/>
            <person name="Qian W."/>
            <person name="Kim H."/>
            <person name="Gan S."/>
            <person name="Zhao Y."/>
            <person name="Li J."/>
            <person name="Yi K."/>
            <person name="Feng H."/>
            <person name="Zhu P."/>
            <person name="Li B."/>
            <person name="Liu Q."/>
            <person name="Fairley S."/>
            <person name="Magor K.E."/>
            <person name="Du Z."/>
            <person name="Hu X."/>
            <person name="Goodman L."/>
            <person name="Tafer H."/>
            <person name="Vignal A."/>
            <person name="Lee T."/>
            <person name="Kim K.W."/>
            <person name="Sheng Z."/>
            <person name="An Y."/>
            <person name="Searle S."/>
            <person name="Herrero J."/>
            <person name="Groenen M.A."/>
            <person name="Crooijmans R.P."/>
            <person name="Faraut T."/>
            <person name="Cai Q."/>
            <person name="Webster R.G."/>
            <person name="Aldridge J.R."/>
            <person name="Warren W.C."/>
            <person name="Bartschat S."/>
            <person name="Kehr S."/>
            <person name="Marz M."/>
            <person name="Stadler P.F."/>
            <person name="Smith J."/>
            <person name="Kraus R.H."/>
            <person name="Zhao Y."/>
            <person name="Ren L."/>
            <person name="Fei J."/>
            <person name="Morisson M."/>
            <person name="Kaiser P."/>
            <person name="Griffin D.K."/>
            <person name="Rao M."/>
            <person name="Pitel F."/>
            <person name="Wang J."/>
            <person name="Li N."/>
        </authorList>
    </citation>
    <scope>NUCLEOTIDE SEQUENCE [LARGE SCALE GENOMIC DNA]</scope>
</reference>